<dbReference type="Gene3D" id="3.40.190.10">
    <property type="entry name" value="Periplasmic binding protein-like II"/>
    <property type="match status" value="2"/>
</dbReference>
<dbReference type="PANTHER" id="PTHR42996:SF1">
    <property type="entry name" value="PHOSPHATE-BINDING PROTEIN PSTS"/>
    <property type="match status" value="1"/>
</dbReference>
<accession>A0A0F3KRH0</accession>
<dbReference type="AlphaFoldDB" id="A0A0F3KRH0"/>
<keyword evidence="5" id="KW-1185">Reference proteome</keyword>
<keyword evidence="2" id="KW-0732">Signal</keyword>
<feature type="domain" description="PBP" evidence="3">
    <location>
        <begin position="65"/>
        <end position="308"/>
    </location>
</feature>
<proteinExistence type="inferred from homology"/>
<dbReference type="Pfam" id="PF12849">
    <property type="entry name" value="PBP_like_2"/>
    <property type="match status" value="1"/>
</dbReference>
<comment type="caution">
    <text evidence="4">The sequence shown here is derived from an EMBL/GenBank/DDBJ whole genome shotgun (WGS) entry which is preliminary data.</text>
</comment>
<organism evidence="4 5">
    <name type="scientific">Luteibacter yeojuensis</name>
    <dbReference type="NCBI Taxonomy" id="345309"/>
    <lineage>
        <taxon>Bacteria</taxon>
        <taxon>Pseudomonadati</taxon>
        <taxon>Pseudomonadota</taxon>
        <taxon>Gammaproteobacteria</taxon>
        <taxon>Lysobacterales</taxon>
        <taxon>Rhodanobacteraceae</taxon>
        <taxon>Luteibacter</taxon>
    </lineage>
</organism>
<name>A0A0F3KRH0_9GAMM</name>
<evidence type="ECO:0000313" key="5">
    <source>
        <dbReference type="Proteomes" id="UP000033651"/>
    </source>
</evidence>
<dbReference type="PANTHER" id="PTHR42996">
    <property type="entry name" value="PHOSPHATE-BINDING PROTEIN PSTS"/>
    <property type="match status" value="1"/>
</dbReference>
<dbReference type="EMBL" id="JZRB01000021">
    <property type="protein sequence ID" value="KJV33766.1"/>
    <property type="molecule type" value="Genomic_DNA"/>
</dbReference>
<dbReference type="InterPro" id="IPR024370">
    <property type="entry name" value="PBP_domain"/>
</dbReference>
<evidence type="ECO:0000256" key="1">
    <source>
        <dbReference type="ARBA" id="ARBA00008725"/>
    </source>
</evidence>
<dbReference type="InterPro" id="IPR050962">
    <property type="entry name" value="Phosphate-bind_PstS"/>
</dbReference>
<dbReference type="RefSeq" id="WP_045829511.1">
    <property type="nucleotide sequence ID" value="NZ_JZRB01000021.1"/>
</dbReference>
<feature type="signal peptide" evidence="2">
    <location>
        <begin position="1"/>
        <end position="29"/>
    </location>
</feature>
<dbReference type="PATRIC" id="fig|345309.4.peg.1414"/>
<dbReference type="OrthoDB" id="9801510at2"/>
<dbReference type="Proteomes" id="UP000033651">
    <property type="component" value="Unassembled WGS sequence"/>
</dbReference>
<sequence>MRCTLSMGNTRMKFIAGAVLFSLASYANAATSLVGGGATLPTYGYLNQSAGAATAGNPLVAASGSGSLFAVYTAATTNTITYCPTGSGAGKRILANNNPSVETPNAACLSGVNPTGFQKTGAAAITQADFAGSDAPLSTSEFDAYKTGHGGALPEQFPAVAGAIAIAFNKTGVTSLALSEGQICGIFSGQIKTWNDPALAGTVPSGTTGNITVFYRQDGSGTSFSLLNHLTDVCRSQVATGKSLTAQNAFKTDQAFGTVGAASYVGLYSAGSAAKTGNQGVTDAVKATDGSIGYAEAAYPINAPTRFASVKNTAGNTVNPQTGFGPTAIPVTLTFGQAITGVDSAGRPVLGALSTSTQCVAIVDPKTYSNLGSASGSTTYPILAITNLLGNQSSNGTKAAAIRTLLGSVYTNAPNRSSVTRIGRVNTGYAWLKDATGSAVLDSTNATTGIQARINACIN</sequence>
<evidence type="ECO:0000259" key="3">
    <source>
        <dbReference type="Pfam" id="PF12849"/>
    </source>
</evidence>
<reference evidence="4 5" key="1">
    <citation type="submission" date="2015-03" db="EMBL/GenBank/DDBJ databases">
        <title>Draft genome sequence of Luteibacter yeojuensis strain SU11.</title>
        <authorList>
            <person name="Sulaiman J."/>
            <person name="Priya K."/>
            <person name="Chan K.-G."/>
        </authorList>
    </citation>
    <scope>NUCLEOTIDE SEQUENCE [LARGE SCALE GENOMIC DNA]</scope>
    <source>
        <strain evidence="4 5">SU11</strain>
    </source>
</reference>
<feature type="chain" id="PRO_5002463484" description="PBP domain-containing protein" evidence="2">
    <location>
        <begin position="30"/>
        <end position="459"/>
    </location>
</feature>
<evidence type="ECO:0000256" key="2">
    <source>
        <dbReference type="SAM" id="SignalP"/>
    </source>
</evidence>
<protein>
    <recommendedName>
        <fullName evidence="3">PBP domain-containing protein</fullName>
    </recommendedName>
</protein>
<evidence type="ECO:0000313" key="4">
    <source>
        <dbReference type="EMBL" id="KJV33766.1"/>
    </source>
</evidence>
<gene>
    <name evidence="4" type="ORF">VI08_10385</name>
</gene>
<comment type="similarity">
    <text evidence="1">Belongs to the PstS family.</text>
</comment>
<dbReference type="SUPFAM" id="SSF53850">
    <property type="entry name" value="Periplasmic binding protein-like II"/>
    <property type="match status" value="1"/>
</dbReference>